<organism evidence="1 2">
    <name type="scientific">Caerostris darwini</name>
    <dbReference type="NCBI Taxonomy" id="1538125"/>
    <lineage>
        <taxon>Eukaryota</taxon>
        <taxon>Metazoa</taxon>
        <taxon>Ecdysozoa</taxon>
        <taxon>Arthropoda</taxon>
        <taxon>Chelicerata</taxon>
        <taxon>Arachnida</taxon>
        <taxon>Araneae</taxon>
        <taxon>Araneomorphae</taxon>
        <taxon>Entelegynae</taxon>
        <taxon>Araneoidea</taxon>
        <taxon>Araneidae</taxon>
        <taxon>Caerostris</taxon>
    </lineage>
</organism>
<dbReference type="Proteomes" id="UP001054837">
    <property type="component" value="Unassembled WGS sequence"/>
</dbReference>
<comment type="caution">
    <text evidence="1">The sequence shown here is derived from an EMBL/GenBank/DDBJ whole genome shotgun (WGS) entry which is preliminary data.</text>
</comment>
<proteinExistence type="predicted"/>
<keyword evidence="2" id="KW-1185">Reference proteome</keyword>
<evidence type="ECO:0000313" key="1">
    <source>
        <dbReference type="EMBL" id="GIY60638.1"/>
    </source>
</evidence>
<dbReference type="AlphaFoldDB" id="A0AAV4USC9"/>
<reference evidence="1 2" key="1">
    <citation type="submission" date="2021-06" db="EMBL/GenBank/DDBJ databases">
        <title>Caerostris darwini draft genome.</title>
        <authorList>
            <person name="Kono N."/>
            <person name="Arakawa K."/>
        </authorList>
    </citation>
    <scope>NUCLEOTIDE SEQUENCE [LARGE SCALE GENOMIC DNA]</scope>
</reference>
<name>A0AAV4USC9_9ARAC</name>
<protein>
    <submittedName>
        <fullName evidence="1">Uncharacterized protein</fullName>
    </submittedName>
</protein>
<sequence length="72" mass="8151">MVVVYSLKTEGETQHTDPIHHGHHSRHGRRCSLSDFLESPLPCLQCREPRIIYMYISAAGPLDMIDTLCDAT</sequence>
<accession>A0AAV4USC9</accession>
<gene>
    <name evidence="1" type="ORF">CDAR_291941</name>
</gene>
<dbReference type="EMBL" id="BPLQ01011830">
    <property type="protein sequence ID" value="GIY60638.1"/>
    <property type="molecule type" value="Genomic_DNA"/>
</dbReference>
<evidence type="ECO:0000313" key="2">
    <source>
        <dbReference type="Proteomes" id="UP001054837"/>
    </source>
</evidence>